<accession>A0A5J9SIP8</accession>
<feature type="compositionally biased region" description="Low complexity" evidence="1">
    <location>
        <begin position="93"/>
        <end position="105"/>
    </location>
</feature>
<feature type="compositionally biased region" description="Basic residues" evidence="1">
    <location>
        <begin position="82"/>
        <end position="92"/>
    </location>
</feature>
<proteinExistence type="predicted"/>
<evidence type="ECO:0000256" key="1">
    <source>
        <dbReference type="SAM" id="MobiDB-lite"/>
    </source>
</evidence>
<reference evidence="2 3" key="1">
    <citation type="journal article" date="2019" name="Sci. Rep.">
        <title>A high-quality genome of Eragrostis curvula grass provides insights into Poaceae evolution and supports new strategies to enhance forage quality.</title>
        <authorList>
            <person name="Carballo J."/>
            <person name="Santos B.A.C.M."/>
            <person name="Zappacosta D."/>
            <person name="Garbus I."/>
            <person name="Selva J.P."/>
            <person name="Gallo C.A."/>
            <person name="Diaz A."/>
            <person name="Albertini E."/>
            <person name="Caccamo M."/>
            <person name="Echenique V."/>
        </authorList>
    </citation>
    <scope>NUCLEOTIDE SEQUENCE [LARGE SCALE GENOMIC DNA]</scope>
    <source>
        <strain evidence="3">cv. Victoria</strain>
        <tissue evidence="2">Leaf</tissue>
    </source>
</reference>
<protein>
    <submittedName>
        <fullName evidence="2">Uncharacterized protein</fullName>
    </submittedName>
</protein>
<feature type="region of interest" description="Disordered" evidence="1">
    <location>
        <begin position="71"/>
        <end position="106"/>
    </location>
</feature>
<dbReference type="Proteomes" id="UP000324897">
    <property type="component" value="Unassembled WGS sequence"/>
</dbReference>
<dbReference type="AlphaFoldDB" id="A0A5J9SIP8"/>
<keyword evidence="3" id="KW-1185">Reference proteome</keyword>
<dbReference type="Gramene" id="TVT98838">
    <property type="protein sequence ID" value="TVT98838"/>
    <property type="gene ID" value="EJB05_55829"/>
</dbReference>
<organism evidence="2 3">
    <name type="scientific">Eragrostis curvula</name>
    <name type="common">weeping love grass</name>
    <dbReference type="NCBI Taxonomy" id="38414"/>
    <lineage>
        <taxon>Eukaryota</taxon>
        <taxon>Viridiplantae</taxon>
        <taxon>Streptophyta</taxon>
        <taxon>Embryophyta</taxon>
        <taxon>Tracheophyta</taxon>
        <taxon>Spermatophyta</taxon>
        <taxon>Magnoliopsida</taxon>
        <taxon>Liliopsida</taxon>
        <taxon>Poales</taxon>
        <taxon>Poaceae</taxon>
        <taxon>PACMAD clade</taxon>
        <taxon>Chloridoideae</taxon>
        <taxon>Eragrostideae</taxon>
        <taxon>Eragrostidinae</taxon>
        <taxon>Eragrostis</taxon>
    </lineage>
</organism>
<evidence type="ECO:0000313" key="3">
    <source>
        <dbReference type="Proteomes" id="UP000324897"/>
    </source>
</evidence>
<name>A0A5J9SIP8_9POAL</name>
<dbReference type="EMBL" id="RWGY01000800">
    <property type="protein sequence ID" value="TVT98838.1"/>
    <property type="molecule type" value="Genomic_DNA"/>
</dbReference>
<feature type="non-terminal residue" evidence="2">
    <location>
        <position position="1"/>
    </location>
</feature>
<comment type="caution">
    <text evidence="2">The sequence shown here is derived from an EMBL/GenBank/DDBJ whole genome shotgun (WGS) entry which is preliminary data.</text>
</comment>
<dbReference type="OrthoDB" id="786358at2759"/>
<gene>
    <name evidence="2" type="ORF">EJB05_55829</name>
</gene>
<sequence>MKNYTVVVPVDVEFLEGRADVHVAVLSEPACRLVGGATSLGWCGIPAADVLDGLRAPRALRRLSYSLRCPWRGGGGGGAGARPRRRPRRSAAARRGAAGRRAPCIRGGGAGAARVVPRGHGHSARALIDERLWPEGNVAREEWRES</sequence>
<evidence type="ECO:0000313" key="2">
    <source>
        <dbReference type="EMBL" id="TVT98838.1"/>
    </source>
</evidence>